<feature type="compositionally biased region" description="Acidic residues" evidence="1">
    <location>
        <begin position="270"/>
        <end position="286"/>
    </location>
</feature>
<feature type="chain" id="PRO_5038506729" evidence="2">
    <location>
        <begin position="22"/>
        <end position="430"/>
    </location>
</feature>
<evidence type="ECO:0000313" key="3">
    <source>
        <dbReference type="EMBL" id="ADU22392.1"/>
    </source>
</evidence>
<dbReference type="HOGENOM" id="CLU_583798_0_0_9"/>
<name>E6UAH0_RUMA7</name>
<feature type="signal peptide" evidence="2">
    <location>
        <begin position="1"/>
        <end position="21"/>
    </location>
</feature>
<dbReference type="PROSITE" id="PS51257">
    <property type="entry name" value="PROKAR_LIPOPROTEIN"/>
    <property type="match status" value="1"/>
</dbReference>
<accession>E6UAH0</accession>
<evidence type="ECO:0000313" key="4">
    <source>
        <dbReference type="Proteomes" id="UP000006919"/>
    </source>
</evidence>
<dbReference type="STRING" id="697329.Rumal_1894"/>
<dbReference type="InterPro" id="IPR027304">
    <property type="entry name" value="Trigger_fact/SurA_dom_sf"/>
</dbReference>
<dbReference type="SUPFAM" id="SSF109998">
    <property type="entry name" value="Triger factor/SurA peptide-binding domain-like"/>
    <property type="match status" value="1"/>
</dbReference>
<keyword evidence="2" id="KW-0732">Signal</keyword>
<protein>
    <submittedName>
        <fullName evidence="3">Uncharacterized protein</fullName>
    </submittedName>
</protein>
<dbReference type="AlphaFoldDB" id="E6UAH0"/>
<evidence type="ECO:0000256" key="1">
    <source>
        <dbReference type="SAM" id="MobiDB-lite"/>
    </source>
</evidence>
<dbReference type="OrthoDB" id="1816963at2"/>
<dbReference type="eggNOG" id="COG0760">
    <property type="taxonomic scope" value="Bacteria"/>
</dbReference>
<feature type="region of interest" description="Disordered" evidence="1">
    <location>
        <begin position="242"/>
        <end position="296"/>
    </location>
</feature>
<gene>
    <name evidence="3" type="ordered locus">Rumal_1894</name>
</gene>
<dbReference type="KEGG" id="ral:Rumal_1894"/>
<dbReference type="Proteomes" id="UP000006919">
    <property type="component" value="Chromosome"/>
</dbReference>
<organism evidence="3 4">
    <name type="scientific">Ruminococcus albus (strain ATCC 27210 / DSM 20455 / JCM 14654 / NCDO 2250 / 7)</name>
    <dbReference type="NCBI Taxonomy" id="697329"/>
    <lineage>
        <taxon>Bacteria</taxon>
        <taxon>Bacillati</taxon>
        <taxon>Bacillota</taxon>
        <taxon>Clostridia</taxon>
        <taxon>Eubacteriales</taxon>
        <taxon>Oscillospiraceae</taxon>
        <taxon>Ruminococcus</taxon>
    </lineage>
</organism>
<evidence type="ECO:0000256" key="2">
    <source>
        <dbReference type="SAM" id="SignalP"/>
    </source>
</evidence>
<feature type="compositionally biased region" description="Acidic residues" evidence="1">
    <location>
        <begin position="243"/>
        <end position="254"/>
    </location>
</feature>
<proteinExistence type="predicted"/>
<reference evidence="3 4" key="1">
    <citation type="journal article" date="2011" name="J. Bacteriol.">
        <title>Complete genome of the cellulolytic ruminal bacterium Ruminococcus albus 7.</title>
        <authorList>
            <person name="Suen G."/>
            <person name="Stevenson D.M."/>
            <person name="Bruce D.C."/>
            <person name="Chertkov O."/>
            <person name="Copeland A."/>
            <person name="Cheng J.F."/>
            <person name="Detter C."/>
            <person name="Detter J.C."/>
            <person name="Goodwin L.A."/>
            <person name="Han C.S."/>
            <person name="Hauser L.J."/>
            <person name="Ivanova N.N."/>
            <person name="Kyrpides N.C."/>
            <person name="Land M.L."/>
            <person name="Lapidus A."/>
            <person name="Lucas S."/>
            <person name="Ovchinnikova G."/>
            <person name="Pitluck S."/>
            <person name="Tapia R."/>
            <person name="Woyke T."/>
            <person name="Boyum J."/>
            <person name="Mead D."/>
            <person name="Weimer P.J."/>
        </authorList>
    </citation>
    <scope>NUCLEOTIDE SEQUENCE [LARGE SCALE GENOMIC DNA]</scope>
    <source>
        <strain evidence="4">ATCC 27210 / DSM 20455 / JCM 14654 / NCDO 2250 / 7</strain>
    </source>
</reference>
<dbReference type="EMBL" id="CP002403">
    <property type="protein sequence ID" value="ADU22392.1"/>
    <property type="molecule type" value="Genomic_DNA"/>
</dbReference>
<sequence length="430" mass="48149" precursor="true">MNKFKKALAAISAAAMMFTMSGCSDTRYAMTYKGGEKVNAGVYIYNLYTELSYELTMAYYSTGTATIDLNSDKDGQKLCDYLVEQARKNTKECVAITNKFDELGLKLTDEEIQQVNDSVKSIWDASGDLMEAEGISRESIKTVIMSQTMRTRLFDYYYAADGKEAVTDADLKKYIEDNYIRYKAIRISKSNAEDAEEADKENKENEAIRDEYLAKAEGLSYDEFDALIDEYNAYAAAKYEAETSAEEDSTEPADDIVGPVPTQETATEVDAPEDSAAEDDSADETEGFEKADVLDDTDDAVEFDDIATSDEDTATNSNDTMFDFGGMEDDMKDSVSGKLAAFINDMEVGKVAAYDDDSFYYIIIKGDVKENSEKYAKDNRDTLVQTLKADDYQAKIDSWVDELDITENSDVIKKFTAKVVYDKQNEFYSK</sequence>
<dbReference type="RefSeq" id="WP_013498556.1">
    <property type="nucleotide sequence ID" value="NC_014833.1"/>
</dbReference>